<dbReference type="EnsemblPlants" id="OPUNC12G07990.1">
    <property type="protein sequence ID" value="OPUNC12G07990.1"/>
    <property type="gene ID" value="OPUNC12G07990"/>
</dbReference>
<sequence>MARWSDDGRCVGWLCGVLIGNRWRKPCQAIGRLDDDDAIRRHSPTWKHNYDADPSSTKNLSRAKGAISGLLQRLRSSMGLGGATKLGNDDILQSLYRVVGAICM</sequence>
<accession>A0A0E0MLE8</accession>
<keyword evidence="2" id="KW-1185">Reference proteome</keyword>
<dbReference type="AlphaFoldDB" id="A0A0E0MLE8"/>
<dbReference type="Gramene" id="OPUNC12G07990.1">
    <property type="protein sequence ID" value="OPUNC12G07990.1"/>
    <property type="gene ID" value="OPUNC12G07990"/>
</dbReference>
<reference evidence="1" key="2">
    <citation type="submission" date="2018-05" db="EMBL/GenBank/DDBJ databases">
        <title>OpunRS2 (Oryza punctata Reference Sequence Version 2).</title>
        <authorList>
            <person name="Zhang J."/>
            <person name="Kudrna D."/>
            <person name="Lee S."/>
            <person name="Talag J."/>
            <person name="Welchert J."/>
            <person name="Wing R.A."/>
        </authorList>
    </citation>
    <scope>NUCLEOTIDE SEQUENCE [LARGE SCALE GENOMIC DNA]</scope>
</reference>
<organism evidence="1">
    <name type="scientific">Oryza punctata</name>
    <name type="common">Red rice</name>
    <dbReference type="NCBI Taxonomy" id="4537"/>
    <lineage>
        <taxon>Eukaryota</taxon>
        <taxon>Viridiplantae</taxon>
        <taxon>Streptophyta</taxon>
        <taxon>Embryophyta</taxon>
        <taxon>Tracheophyta</taxon>
        <taxon>Spermatophyta</taxon>
        <taxon>Magnoliopsida</taxon>
        <taxon>Liliopsida</taxon>
        <taxon>Poales</taxon>
        <taxon>Poaceae</taxon>
        <taxon>BOP clade</taxon>
        <taxon>Oryzoideae</taxon>
        <taxon>Oryzeae</taxon>
        <taxon>Oryzinae</taxon>
        <taxon>Oryza</taxon>
    </lineage>
</organism>
<name>A0A0E0MLE8_ORYPU</name>
<protein>
    <submittedName>
        <fullName evidence="1">Uncharacterized protein</fullName>
    </submittedName>
</protein>
<dbReference type="Proteomes" id="UP000026962">
    <property type="component" value="Chromosome 12"/>
</dbReference>
<evidence type="ECO:0000313" key="1">
    <source>
        <dbReference type="EnsemblPlants" id="OPUNC12G07990.1"/>
    </source>
</evidence>
<evidence type="ECO:0000313" key="2">
    <source>
        <dbReference type="Proteomes" id="UP000026962"/>
    </source>
</evidence>
<dbReference type="HOGENOM" id="CLU_2254515_0_0_1"/>
<proteinExistence type="predicted"/>
<reference evidence="1" key="1">
    <citation type="submission" date="2015-04" db="UniProtKB">
        <authorList>
            <consortium name="EnsemblPlants"/>
        </authorList>
    </citation>
    <scope>IDENTIFICATION</scope>
</reference>